<organism evidence="1 2">
    <name type="scientific">Anaerovibrio slackiae</name>
    <dbReference type="NCBI Taxonomy" id="2652309"/>
    <lineage>
        <taxon>Bacteria</taxon>
        <taxon>Bacillati</taxon>
        <taxon>Bacillota</taxon>
        <taxon>Negativicutes</taxon>
        <taxon>Selenomonadales</taxon>
        <taxon>Selenomonadaceae</taxon>
        <taxon>Anaerovibrio</taxon>
    </lineage>
</organism>
<keyword evidence="2" id="KW-1185">Reference proteome</keyword>
<dbReference type="Pfam" id="PF05489">
    <property type="entry name" value="Phage_tail_X"/>
    <property type="match status" value="1"/>
</dbReference>
<dbReference type="AlphaFoldDB" id="A0A6I2UHQ8"/>
<name>A0A6I2UHQ8_9FIRM</name>
<gene>
    <name evidence="1" type="ORF">FYJ84_09455</name>
</gene>
<reference evidence="1 2" key="1">
    <citation type="submission" date="2019-08" db="EMBL/GenBank/DDBJ databases">
        <title>In-depth cultivation of the pig gut microbiome towards novel bacterial diversity and tailored functional studies.</title>
        <authorList>
            <person name="Wylensek D."/>
            <person name="Hitch T.C.A."/>
            <person name="Clavel T."/>
        </authorList>
    </citation>
    <scope>NUCLEOTIDE SEQUENCE [LARGE SCALE GENOMIC DNA]</scope>
    <source>
        <strain evidence="1 2">WCA-693-APC-5D-A</strain>
    </source>
</reference>
<accession>A0A6I2UHQ8</accession>
<dbReference type="RefSeq" id="WP_154407377.1">
    <property type="nucleotide sequence ID" value="NZ_VUNR01000018.1"/>
</dbReference>
<dbReference type="InterPro" id="IPR008861">
    <property type="entry name" value="GpX-like"/>
</dbReference>
<dbReference type="EMBL" id="VUNR01000018">
    <property type="protein sequence ID" value="MSU09209.1"/>
    <property type="molecule type" value="Genomic_DNA"/>
</dbReference>
<evidence type="ECO:0000313" key="2">
    <source>
        <dbReference type="Proteomes" id="UP000433181"/>
    </source>
</evidence>
<comment type="caution">
    <text evidence="1">The sequence shown here is derived from an EMBL/GenBank/DDBJ whole genome shotgun (WGS) entry which is preliminary data.</text>
</comment>
<dbReference type="Proteomes" id="UP000433181">
    <property type="component" value="Unassembled WGS sequence"/>
</dbReference>
<proteinExistence type="predicted"/>
<evidence type="ECO:0000313" key="1">
    <source>
        <dbReference type="EMBL" id="MSU09209.1"/>
    </source>
</evidence>
<sequence length="67" mass="7887">MPDVYTTIQGDMWDLIAYKVYGKETCMDKLIQANTKYMNIAVFPQGIKLNCPELKTEDRSFLPPWRR</sequence>
<protein>
    <submittedName>
        <fullName evidence="1">Phage tail protein</fullName>
    </submittedName>
</protein>
<dbReference type="GeneID" id="96779146"/>